<sequence>MPNFFITGTKTRACTTTLKVVPNPRICTCKEEIESRLITGEKIRNEPNNTIPTMLLAIGAHISGPNDPLALATWPNMVNKPKKKI</sequence>
<reference evidence="1" key="1">
    <citation type="submission" date="2020-05" db="EMBL/GenBank/DDBJ databases">
        <authorList>
            <person name="Chiriac C."/>
            <person name="Salcher M."/>
            <person name="Ghai R."/>
            <person name="Kavagutti S V."/>
        </authorList>
    </citation>
    <scope>NUCLEOTIDE SEQUENCE</scope>
</reference>
<dbReference type="AlphaFoldDB" id="A0A6J7T670"/>
<accession>A0A6J7T670</accession>
<gene>
    <name evidence="1" type="ORF">UFOPK4303_00707</name>
</gene>
<dbReference type="EMBL" id="CAFBQI010000048">
    <property type="protein sequence ID" value="CAB5048903.1"/>
    <property type="molecule type" value="Genomic_DNA"/>
</dbReference>
<evidence type="ECO:0000313" key="1">
    <source>
        <dbReference type="EMBL" id="CAB5048903.1"/>
    </source>
</evidence>
<organism evidence="1">
    <name type="scientific">freshwater metagenome</name>
    <dbReference type="NCBI Taxonomy" id="449393"/>
    <lineage>
        <taxon>unclassified sequences</taxon>
        <taxon>metagenomes</taxon>
        <taxon>ecological metagenomes</taxon>
    </lineage>
</organism>
<name>A0A6J7T670_9ZZZZ</name>
<proteinExistence type="predicted"/>
<protein>
    <submittedName>
        <fullName evidence="1">Unannotated protein</fullName>
    </submittedName>
</protein>